<feature type="compositionally biased region" description="Low complexity" evidence="8">
    <location>
        <begin position="494"/>
        <end position="509"/>
    </location>
</feature>
<dbReference type="GO" id="GO:0035330">
    <property type="term" value="P:regulation of hippo signaling"/>
    <property type="evidence" value="ECO:0007669"/>
    <property type="project" value="TreeGrafter"/>
</dbReference>
<dbReference type="Pfam" id="PF00397">
    <property type="entry name" value="WW"/>
    <property type="match status" value="1"/>
</dbReference>
<feature type="region of interest" description="Disordered" evidence="8">
    <location>
        <begin position="474"/>
        <end position="509"/>
    </location>
</feature>
<feature type="coiled-coil region" evidence="7">
    <location>
        <begin position="810"/>
        <end position="844"/>
    </location>
</feature>
<reference evidence="11 12" key="1">
    <citation type="submission" date="2019-09" db="EMBL/GenBank/DDBJ databases">
        <title>Bird 10,000 Genomes (B10K) Project - Family phase.</title>
        <authorList>
            <person name="Zhang G."/>
        </authorList>
    </citation>
    <scope>NUCLEOTIDE SEQUENCE [LARGE SCALE GENOMIC DNA]</scope>
    <source>
        <strain evidence="11">B10K-DU-030-22</strain>
        <tissue evidence="11">Blood</tissue>
    </source>
</reference>
<dbReference type="Gene3D" id="2.20.70.10">
    <property type="match status" value="1"/>
</dbReference>
<keyword evidence="3" id="KW-0677">Repeat</keyword>
<feature type="non-terminal residue" evidence="11">
    <location>
        <position position="1122"/>
    </location>
</feature>
<feature type="domain" description="WW" evidence="10">
    <location>
        <begin position="17"/>
        <end position="50"/>
    </location>
</feature>
<evidence type="ECO:0000256" key="2">
    <source>
        <dbReference type="ARBA" id="ARBA00022490"/>
    </source>
</evidence>
<dbReference type="Proteomes" id="UP000586926">
    <property type="component" value="Unassembled WGS sequence"/>
</dbReference>
<dbReference type="FunFam" id="2.60.40.150:FF:000084">
    <property type="entry name" value="Protein KIBRA isoform 1"/>
    <property type="match status" value="1"/>
</dbReference>
<keyword evidence="12" id="KW-1185">Reference proteome</keyword>
<evidence type="ECO:0000256" key="5">
    <source>
        <dbReference type="ARBA" id="ARBA00023054"/>
    </source>
</evidence>
<organism evidence="11 12">
    <name type="scientific">Mohoua ochrocephala</name>
    <dbReference type="NCBI Taxonomy" id="874463"/>
    <lineage>
        <taxon>Eukaryota</taxon>
        <taxon>Metazoa</taxon>
        <taxon>Chordata</taxon>
        <taxon>Craniata</taxon>
        <taxon>Vertebrata</taxon>
        <taxon>Euteleostomi</taxon>
        <taxon>Archelosauria</taxon>
        <taxon>Archosauria</taxon>
        <taxon>Dinosauria</taxon>
        <taxon>Saurischia</taxon>
        <taxon>Theropoda</taxon>
        <taxon>Coelurosauria</taxon>
        <taxon>Aves</taxon>
        <taxon>Neognathae</taxon>
        <taxon>Neoaves</taxon>
        <taxon>Telluraves</taxon>
        <taxon>Australaves</taxon>
        <taxon>Passeriformes</taxon>
        <taxon>Meliphagoidea</taxon>
        <taxon>Acanthizidae</taxon>
        <taxon>Mohoua</taxon>
    </lineage>
</organism>
<dbReference type="SMART" id="SM00456">
    <property type="entry name" value="WW"/>
    <property type="match status" value="1"/>
</dbReference>
<dbReference type="AlphaFoldDB" id="A0A7K7X1D4"/>
<keyword evidence="2" id="KW-0963">Cytoplasm</keyword>
<dbReference type="FunFam" id="2.20.70.10:FF:000001">
    <property type="entry name" value="Membrane-associated guanylate kinase, WW and PDZ domain-containing protein 1"/>
    <property type="match status" value="1"/>
</dbReference>
<feature type="compositionally biased region" description="Polar residues" evidence="8">
    <location>
        <begin position="1112"/>
        <end position="1122"/>
    </location>
</feature>
<feature type="domain" description="C2" evidence="9">
    <location>
        <begin position="651"/>
        <end position="774"/>
    </location>
</feature>
<dbReference type="InterPro" id="IPR037771">
    <property type="entry name" value="C2_WWC"/>
</dbReference>
<dbReference type="SUPFAM" id="SSF51045">
    <property type="entry name" value="WW domain"/>
    <property type="match status" value="1"/>
</dbReference>
<keyword evidence="6" id="KW-0804">Transcription</keyword>
<evidence type="ECO:0000256" key="8">
    <source>
        <dbReference type="SAM" id="MobiDB-lite"/>
    </source>
</evidence>
<gene>
    <name evidence="11" type="primary">Wwc2</name>
    <name evidence="11" type="ORF">MOHOCH_R02337</name>
</gene>
<evidence type="ECO:0000256" key="4">
    <source>
        <dbReference type="ARBA" id="ARBA00023015"/>
    </source>
</evidence>
<feature type="coiled-coil region" evidence="7">
    <location>
        <begin position="265"/>
        <end position="379"/>
    </location>
</feature>
<evidence type="ECO:0000259" key="9">
    <source>
        <dbReference type="PROSITE" id="PS50004"/>
    </source>
</evidence>
<feature type="non-terminal residue" evidence="11">
    <location>
        <position position="1"/>
    </location>
</feature>
<dbReference type="Pfam" id="PF25802">
    <property type="entry name" value="WWC1"/>
    <property type="match status" value="1"/>
</dbReference>
<protein>
    <submittedName>
        <fullName evidence="11">WWC2 protein</fullName>
    </submittedName>
</protein>
<dbReference type="PANTHER" id="PTHR14791:SF26">
    <property type="entry name" value="PROTEIN WWC2"/>
    <property type="match status" value="1"/>
</dbReference>
<dbReference type="PROSITE" id="PS50020">
    <property type="entry name" value="WW_DOMAIN_2"/>
    <property type="match status" value="1"/>
</dbReference>
<accession>A0A7K7X1D4</accession>
<dbReference type="InterPro" id="IPR036020">
    <property type="entry name" value="WW_dom_sf"/>
</dbReference>
<feature type="region of interest" description="Disordered" evidence="8">
    <location>
        <begin position="1075"/>
        <end position="1122"/>
    </location>
</feature>
<dbReference type="GO" id="GO:0016477">
    <property type="term" value="P:cell migration"/>
    <property type="evidence" value="ECO:0007669"/>
    <property type="project" value="TreeGrafter"/>
</dbReference>
<evidence type="ECO:0000256" key="6">
    <source>
        <dbReference type="ARBA" id="ARBA00023163"/>
    </source>
</evidence>
<evidence type="ECO:0000313" key="11">
    <source>
        <dbReference type="EMBL" id="NXA59418.1"/>
    </source>
</evidence>
<dbReference type="Gene3D" id="2.60.40.150">
    <property type="entry name" value="C2 domain"/>
    <property type="match status" value="1"/>
</dbReference>
<dbReference type="EMBL" id="VZTA01003146">
    <property type="protein sequence ID" value="NXA59418.1"/>
    <property type="molecule type" value="Genomic_DNA"/>
</dbReference>
<dbReference type="CDD" id="cd08680">
    <property type="entry name" value="C2_Kibra"/>
    <property type="match status" value="1"/>
</dbReference>
<dbReference type="InterPro" id="IPR001202">
    <property type="entry name" value="WW_dom"/>
</dbReference>
<feature type="compositionally biased region" description="Basic and acidic residues" evidence="8">
    <location>
        <begin position="1095"/>
        <end position="1111"/>
    </location>
</feature>
<comment type="caution">
    <text evidence="11">The sequence shown here is derived from an EMBL/GenBank/DDBJ whole genome shotgun (WGS) entry which is preliminary data.</text>
</comment>
<dbReference type="SUPFAM" id="SSF49562">
    <property type="entry name" value="C2 domain (Calcium/lipid-binding domain, CaLB)"/>
    <property type="match status" value="1"/>
</dbReference>
<keyword evidence="4" id="KW-0805">Transcription regulation</keyword>
<dbReference type="GO" id="GO:0019900">
    <property type="term" value="F:kinase binding"/>
    <property type="evidence" value="ECO:0007669"/>
    <property type="project" value="TreeGrafter"/>
</dbReference>
<comment type="subcellular location">
    <subcellularLocation>
        <location evidence="1">Cytoplasm</location>
    </subcellularLocation>
</comment>
<proteinExistence type="predicted"/>
<feature type="compositionally biased region" description="Basic and acidic residues" evidence="8">
    <location>
        <begin position="1075"/>
        <end position="1088"/>
    </location>
</feature>
<evidence type="ECO:0000259" key="10">
    <source>
        <dbReference type="PROSITE" id="PS50020"/>
    </source>
</evidence>
<dbReference type="GO" id="GO:0060090">
    <property type="term" value="F:molecular adaptor activity"/>
    <property type="evidence" value="ECO:0007669"/>
    <property type="project" value="TreeGrafter"/>
</dbReference>
<dbReference type="InterPro" id="IPR051105">
    <property type="entry name" value="WWC/KIBRA_Hippo_Reg"/>
</dbReference>
<sequence length="1122" mass="125934">PCCRLTKPLSFADCVGDELPWGWEAAYDPQIGVYYIDHVNQTTQIEDPRKQWRQEQERMLKDYLTIAQDALSTQKELYQVKEQRLALALDEYVRLNGAYKEKSSSRTSLFSGSSSSTKYDPDILKAEISTTRLRVKKLKRELSQMKQELLYKEQGFETLQQIDQKMSGGQSGYELCEAKAILKELKSIRKAISSGEREKQDLMKSLAKLREKFNIDQTAETSEPDLSSSSVNSQLCFPRQTLDTGSQTDISGEIGARSRSNLAEKVRLSLQYEEAKRSMANLKIELSKLDSEAWPGALDVEKEKLMLINEKEELLKELQFITPCKRTQDELEQLEAERKRLEEELVSVKSTPSQALAERLKLEERRKELVQKLEETTKLTTYLHSQLRSLSASTLSVSSGSSLGSLASSRGSLNTSSRGSLNSLSSTDLYYNQGDQITDLDYQYKLDFILQEKTGYVPLGPITTIHENEVVSSHGRLGYSDSPSAADHPKLTEPPKSVTSLSSRSSLSSLSPPGSPLVLEAAFSVSAQNSPLHHLATDFEDSDLSGDFAGISFCENQILLDSEARAGSQIPTDDKDLHVRQPLSSLHEGSSGGDLPRRTAGHLLEEKTACVSAAVSDESVAGDSGVYEASVKQPNENEDIVYSEDDATTLEAAQVQIGLRYDHGNSSFVIIIARLRNLPAFSVPLGSKVYIRVAVLPSSTDISCLFRTKVHPAMETVLFNEIFRVAISQVTLLQKTLRVDVCAVGKSRREECLAGTQISLADLSLSDETCTLWYNLLPCKQSPGKKPKEQNDEYMFLLSKQSQSLDSLDLDAVSALLERTSAELEAVEQELAEDEEKEQEQRASEEDWLEMLAEVSDEIVDEEEDGMKLAVEGDCNDDMGLLMDAPEMNEDQNRENSDEAHESQQAAVILTLVDKETNTEESLNENTPVRPKDRASWSSRQRPFVRNSMIVRSQTFSPGERNQYICRLNRSDSDSSTLAKKSLFVRNATERRSLRVKRPVCQPIMRRAAQECPVRTSLDLELDLQASRTRQNRLNDELQALRDLKRKLEEMKGRGEADLPLCVLEDERFQKLLKQAEKQAEQSKEEQKQGLSAEKLMRKASKDVCRLREQSQKVPLQVQSFR</sequence>
<evidence type="ECO:0000256" key="1">
    <source>
        <dbReference type="ARBA" id="ARBA00004496"/>
    </source>
</evidence>
<evidence type="ECO:0000256" key="3">
    <source>
        <dbReference type="ARBA" id="ARBA00022737"/>
    </source>
</evidence>
<dbReference type="GO" id="GO:0006355">
    <property type="term" value="P:regulation of DNA-templated transcription"/>
    <property type="evidence" value="ECO:0007669"/>
    <property type="project" value="TreeGrafter"/>
</dbReference>
<dbReference type="GO" id="GO:0046621">
    <property type="term" value="P:negative regulation of organ growth"/>
    <property type="evidence" value="ECO:0007669"/>
    <property type="project" value="TreeGrafter"/>
</dbReference>
<dbReference type="PANTHER" id="PTHR14791">
    <property type="entry name" value="BOMB/KIRA PROTEINS"/>
    <property type="match status" value="1"/>
</dbReference>
<keyword evidence="5 7" id="KW-0175">Coiled coil</keyword>
<dbReference type="PROSITE" id="PS50004">
    <property type="entry name" value="C2"/>
    <property type="match status" value="1"/>
</dbReference>
<dbReference type="InterPro" id="IPR000008">
    <property type="entry name" value="C2_dom"/>
</dbReference>
<evidence type="ECO:0000313" key="12">
    <source>
        <dbReference type="Proteomes" id="UP000586926"/>
    </source>
</evidence>
<dbReference type="InterPro" id="IPR057747">
    <property type="entry name" value="WWC1_hairpin"/>
</dbReference>
<dbReference type="InterPro" id="IPR035892">
    <property type="entry name" value="C2_domain_sf"/>
</dbReference>
<dbReference type="CDD" id="cd00201">
    <property type="entry name" value="WW"/>
    <property type="match status" value="1"/>
</dbReference>
<name>A0A7K7X1D4_9PASS</name>
<dbReference type="GO" id="GO:0005737">
    <property type="term" value="C:cytoplasm"/>
    <property type="evidence" value="ECO:0007669"/>
    <property type="project" value="UniProtKB-SubCell"/>
</dbReference>
<feature type="region of interest" description="Disordered" evidence="8">
    <location>
        <begin position="917"/>
        <end position="940"/>
    </location>
</feature>
<evidence type="ECO:0000256" key="7">
    <source>
        <dbReference type="SAM" id="Coils"/>
    </source>
</evidence>